<comment type="pathway">
    <text evidence="2 9">Cofactor biosynthesis; adenosylcobalamin biosynthesis.</text>
</comment>
<comment type="function">
    <text evidence="9">Converts cobyric acid to cobinamide by the addition of aminopropanol on the F carboxylic group.</text>
</comment>
<comment type="subcellular location">
    <subcellularLocation>
        <location evidence="1 9">Cell membrane</location>
        <topology evidence="1 9">Multi-pass membrane protein</topology>
    </subcellularLocation>
</comment>
<keyword evidence="7 9" id="KW-1133">Transmembrane helix</keyword>
<accession>A0A0K6IX23</accession>
<keyword evidence="8 9" id="KW-0472">Membrane</keyword>
<dbReference type="HAMAP" id="MF_00024">
    <property type="entry name" value="CobD_CbiB"/>
    <property type="match status" value="1"/>
</dbReference>
<reference evidence="11" key="1">
    <citation type="submission" date="2015-08" db="EMBL/GenBank/DDBJ databases">
        <authorList>
            <person name="Babu N.S."/>
            <person name="Beckwith C.J."/>
            <person name="Beseler K.G."/>
            <person name="Brison A."/>
            <person name="Carone J.V."/>
            <person name="Caskin T.P."/>
            <person name="Diamond M."/>
            <person name="Durham M.E."/>
            <person name="Foxe J.M."/>
            <person name="Go M."/>
            <person name="Henderson B.A."/>
            <person name="Jones I.B."/>
            <person name="McGettigan J.A."/>
            <person name="Micheletti S.J."/>
            <person name="Nasrallah M.E."/>
            <person name="Ortiz D."/>
            <person name="Piller C.R."/>
            <person name="Privatt S.R."/>
            <person name="Schneider S.L."/>
            <person name="Sharp S."/>
            <person name="Smith T.C."/>
            <person name="Stanton J.D."/>
            <person name="Ullery H.E."/>
            <person name="Wilson R.J."/>
            <person name="Serrano M.G."/>
            <person name="Buck G."/>
            <person name="Lee V."/>
            <person name="Wang Y."/>
            <person name="Carvalho R."/>
            <person name="Voegtly L."/>
            <person name="Shi R."/>
            <person name="Duckworth R."/>
            <person name="Johnson A."/>
            <person name="Loviza R."/>
            <person name="Walstead R."/>
            <person name="Shah Z."/>
            <person name="Kiflezghi M."/>
            <person name="Wade K."/>
            <person name="Ball S.L."/>
            <person name="Bradley K.W."/>
            <person name="Asai D.J."/>
            <person name="Bowman C.A."/>
            <person name="Russell D.A."/>
            <person name="Pope W.H."/>
            <person name="Jacobs-Sera D."/>
            <person name="Hendrix R.W."/>
            <person name="Hatfull G.F."/>
        </authorList>
    </citation>
    <scope>NUCLEOTIDE SEQUENCE [LARGE SCALE GENOMIC DNA]</scope>
    <source>
        <strain evidence="11">JCM 19170</strain>
    </source>
</reference>
<comment type="caution">
    <text evidence="9">Lacks conserved residue(s) required for the propagation of feature annotation.</text>
</comment>
<dbReference type="InterPro" id="IPR004485">
    <property type="entry name" value="Cobalamin_biosynth_CobD/CbiB"/>
</dbReference>
<dbReference type="GO" id="GO:0015420">
    <property type="term" value="F:ABC-type vitamin B12 transporter activity"/>
    <property type="evidence" value="ECO:0007669"/>
    <property type="project" value="UniProtKB-UniRule"/>
</dbReference>
<protein>
    <recommendedName>
        <fullName evidence="9">Cobalamin biosynthesis protein CobD</fullName>
    </recommendedName>
</protein>
<dbReference type="PANTHER" id="PTHR34308:SF1">
    <property type="entry name" value="COBALAMIN BIOSYNTHESIS PROTEIN CBIB"/>
    <property type="match status" value="1"/>
</dbReference>
<proteinExistence type="inferred from homology"/>
<dbReference type="EMBL" id="CYHH01000009">
    <property type="protein sequence ID" value="CUB07633.1"/>
    <property type="molecule type" value="Genomic_DNA"/>
</dbReference>
<evidence type="ECO:0000256" key="3">
    <source>
        <dbReference type="ARBA" id="ARBA00006263"/>
    </source>
</evidence>
<dbReference type="UniPathway" id="UPA00148"/>
<gene>
    <name evidence="9" type="primary">cobD</name>
    <name evidence="10" type="ORF">Ga0061068_10962</name>
</gene>
<feature type="transmembrane region" description="Helical" evidence="9">
    <location>
        <begin position="48"/>
        <end position="68"/>
    </location>
</feature>
<dbReference type="OrthoDB" id="9811967at2"/>
<keyword evidence="11" id="KW-1185">Reference proteome</keyword>
<evidence type="ECO:0000256" key="5">
    <source>
        <dbReference type="ARBA" id="ARBA00022573"/>
    </source>
</evidence>
<evidence type="ECO:0000256" key="7">
    <source>
        <dbReference type="ARBA" id="ARBA00022989"/>
    </source>
</evidence>
<organism evidence="10 11">
    <name type="scientific">Tepidiphilus thermophilus</name>
    <dbReference type="NCBI Taxonomy" id="876478"/>
    <lineage>
        <taxon>Bacteria</taxon>
        <taxon>Pseudomonadati</taxon>
        <taxon>Pseudomonadota</taxon>
        <taxon>Hydrogenophilia</taxon>
        <taxon>Hydrogenophilales</taxon>
        <taxon>Hydrogenophilaceae</taxon>
        <taxon>Tepidiphilus</taxon>
    </lineage>
</organism>
<comment type="similarity">
    <text evidence="3 9">Belongs to the CobD/CbiB family.</text>
</comment>
<dbReference type="AlphaFoldDB" id="A0A0K6IX23"/>
<name>A0A0K6IX23_9PROT</name>
<evidence type="ECO:0000256" key="4">
    <source>
        <dbReference type="ARBA" id="ARBA00022475"/>
    </source>
</evidence>
<dbReference type="GO" id="GO:0048472">
    <property type="term" value="F:threonine-phosphate decarboxylase activity"/>
    <property type="evidence" value="ECO:0007669"/>
    <property type="project" value="InterPro"/>
</dbReference>
<keyword evidence="6 9" id="KW-0812">Transmembrane</keyword>
<evidence type="ECO:0000256" key="6">
    <source>
        <dbReference type="ARBA" id="ARBA00022692"/>
    </source>
</evidence>
<keyword evidence="5 9" id="KW-0169">Cobalamin biosynthesis</keyword>
<keyword evidence="4 9" id="KW-1003">Cell membrane</keyword>
<evidence type="ECO:0000256" key="9">
    <source>
        <dbReference type="HAMAP-Rule" id="MF_00024"/>
    </source>
</evidence>
<feature type="transmembrane region" description="Helical" evidence="9">
    <location>
        <begin position="148"/>
        <end position="166"/>
    </location>
</feature>
<evidence type="ECO:0000256" key="8">
    <source>
        <dbReference type="ARBA" id="ARBA00023136"/>
    </source>
</evidence>
<dbReference type="Proteomes" id="UP000182108">
    <property type="component" value="Unassembled WGS sequence"/>
</dbReference>
<evidence type="ECO:0000256" key="2">
    <source>
        <dbReference type="ARBA" id="ARBA00004953"/>
    </source>
</evidence>
<feature type="transmembrane region" description="Helical" evidence="9">
    <location>
        <begin position="287"/>
        <end position="304"/>
    </location>
</feature>
<evidence type="ECO:0000256" key="1">
    <source>
        <dbReference type="ARBA" id="ARBA00004651"/>
    </source>
</evidence>
<evidence type="ECO:0000313" key="10">
    <source>
        <dbReference type="EMBL" id="CUB07633.1"/>
    </source>
</evidence>
<dbReference type="GO" id="GO:0009236">
    <property type="term" value="P:cobalamin biosynthetic process"/>
    <property type="evidence" value="ECO:0007669"/>
    <property type="project" value="UniProtKB-UniRule"/>
</dbReference>
<dbReference type="RefSeq" id="WP_055423910.1">
    <property type="nucleotide sequence ID" value="NZ_CYHH01000009.1"/>
</dbReference>
<dbReference type="Pfam" id="PF03186">
    <property type="entry name" value="CobD_Cbib"/>
    <property type="match status" value="1"/>
</dbReference>
<dbReference type="PANTHER" id="PTHR34308">
    <property type="entry name" value="COBALAMIN BIOSYNTHESIS PROTEIN CBIB"/>
    <property type="match status" value="1"/>
</dbReference>
<dbReference type="GO" id="GO:0005886">
    <property type="term" value="C:plasma membrane"/>
    <property type="evidence" value="ECO:0007669"/>
    <property type="project" value="UniProtKB-SubCell"/>
</dbReference>
<evidence type="ECO:0000313" key="11">
    <source>
        <dbReference type="Proteomes" id="UP000182108"/>
    </source>
</evidence>
<sequence>MSLLLATVFALALDRLFGEPPRWHPLVGFGRWAAALERLVRRRIGEGIGAGMLAWALAVLPWVGLVAVLGRVHPFVEDALAVGCLALAVGARSLREHLEPVRDTLAAGDLATARARVAFLVSRDTAAMAGEDVARAATESALENGHDAVLAPLVWFALLGAPGVVLHRLTNTLDAMWGYRTPRYERFGKCAARIDDGLGWPSARVTALLYALGGRTAAALQCWRRQAPQWDSPNAGPVMASGAGALGVTLGGEACYGGTRHERPLLGEGPAPTAATVAAAMELVERAVWGWLLLLALLTLAGGGR</sequence>